<evidence type="ECO:0000256" key="1">
    <source>
        <dbReference type="ARBA" id="ARBA00004651"/>
    </source>
</evidence>
<dbReference type="Proteomes" id="UP000320496">
    <property type="component" value="Chromosome"/>
</dbReference>
<proteinExistence type="inferred from homology"/>
<evidence type="ECO:0000256" key="7">
    <source>
        <dbReference type="SAM" id="Phobius"/>
    </source>
</evidence>
<feature type="transmembrane region" description="Helical" evidence="7">
    <location>
        <begin position="221"/>
        <end position="241"/>
    </location>
</feature>
<keyword evidence="8" id="KW-0282">Flagellum</keyword>
<protein>
    <submittedName>
        <fullName evidence="8">Flagellar biosynthetic protein FliP</fullName>
    </submittedName>
</protein>
<sequence length="245" mass="26611">MDSVATWSSDALLAPGALGPTLKMFLLFSVLSLVPSLLIMTTCYVRIAVVLGILRQAWGIQQFPPQNVIAGLSLMLSATVMWPVWSTAYEQGIRPYTEGTYSTDDERRAAFSTAVTDTLTPIRDFMSRQIEATGNEAAIDLLMQYHAQASGKPADAPAYYEDVPLSVLLPAYMLSELKTAFVIGIQLFLPFVIIDLVVAAITAASGLAMLPPTLVSLPLKLLLFVLIDGWYLTVELLLNSIQPLG</sequence>
<organism evidence="8 9">
    <name type="scientific">Maioricimonas rarisocia</name>
    <dbReference type="NCBI Taxonomy" id="2528026"/>
    <lineage>
        <taxon>Bacteria</taxon>
        <taxon>Pseudomonadati</taxon>
        <taxon>Planctomycetota</taxon>
        <taxon>Planctomycetia</taxon>
        <taxon>Planctomycetales</taxon>
        <taxon>Planctomycetaceae</taxon>
        <taxon>Maioricimonas</taxon>
    </lineage>
</organism>
<comment type="similarity">
    <text evidence="2">Belongs to the FliP/MopC/SpaP family.</text>
</comment>
<dbReference type="PROSITE" id="PS01061">
    <property type="entry name" value="FLIP_2"/>
    <property type="match status" value="1"/>
</dbReference>
<keyword evidence="6 7" id="KW-0472">Membrane</keyword>
<keyword evidence="5 7" id="KW-1133">Transmembrane helix</keyword>
<dbReference type="EMBL" id="CP036275">
    <property type="protein sequence ID" value="QDU40691.1"/>
    <property type="molecule type" value="Genomic_DNA"/>
</dbReference>
<accession>A0A517ZDX9</accession>
<evidence type="ECO:0000256" key="6">
    <source>
        <dbReference type="ARBA" id="ARBA00023136"/>
    </source>
</evidence>
<keyword evidence="3" id="KW-1003">Cell membrane</keyword>
<keyword evidence="8" id="KW-0969">Cilium</keyword>
<dbReference type="KEGG" id="mri:Mal4_50490"/>
<evidence type="ECO:0000313" key="9">
    <source>
        <dbReference type="Proteomes" id="UP000320496"/>
    </source>
</evidence>
<dbReference type="Pfam" id="PF00813">
    <property type="entry name" value="FliP"/>
    <property type="match status" value="1"/>
</dbReference>
<dbReference type="RefSeq" id="WP_197443788.1">
    <property type="nucleotide sequence ID" value="NZ_CP036275.1"/>
</dbReference>
<evidence type="ECO:0000313" key="8">
    <source>
        <dbReference type="EMBL" id="QDU40691.1"/>
    </source>
</evidence>
<feature type="transmembrane region" description="Helical" evidence="7">
    <location>
        <begin position="180"/>
        <end position="209"/>
    </location>
</feature>
<dbReference type="GO" id="GO:0005886">
    <property type="term" value="C:plasma membrane"/>
    <property type="evidence" value="ECO:0007669"/>
    <property type="project" value="UniProtKB-SubCell"/>
</dbReference>
<dbReference type="PANTHER" id="PTHR30587">
    <property type="entry name" value="FLAGELLAR BIOSYNTHETIC PROTEIN FLIP"/>
    <property type="match status" value="1"/>
</dbReference>
<dbReference type="GO" id="GO:0009306">
    <property type="term" value="P:protein secretion"/>
    <property type="evidence" value="ECO:0007669"/>
    <property type="project" value="InterPro"/>
</dbReference>
<name>A0A517ZDX9_9PLAN</name>
<dbReference type="NCBIfam" id="NF009438">
    <property type="entry name" value="PRK12797.1"/>
    <property type="match status" value="1"/>
</dbReference>
<reference evidence="8 9" key="1">
    <citation type="submission" date="2019-02" db="EMBL/GenBank/DDBJ databases">
        <title>Deep-cultivation of Planctomycetes and their phenomic and genomic characterization uncovers novel biology.</title>
        <authorList>
            <person name="Wiegand S."/>
            <person name="Jogler M."/>
            <person name="Boedeker C."/>
            <person name="Pinto D."/>
            <person name="Vollmers J."/>
            <person name="Rivas-Marin E."/>
            <person name="Kohn T."/>
            <person name="Peeters S.H."/>
            <person name="Heuer A."/>
            <person name="Rast P."/>
            <person name="Oberbeckmann S."/>
            <person name="Bunk B."/>
            <person name="Jeske O."/>
            <person name="Meyerdierks A."/>
            <person name="Storesund J.E."/>
            <person name="Kallscheuer N."/>
            <person name="Luecker S."/>
            <person name="Lage O.M."/>
            <person name="Pohl T."/>
            <person name="Merkel B.J."/>
            <person name="Hornburger P."/>
            <person name="Mueller R.-W."/>
            <person name="Bruemmer F."/>
            <person name="Labrenz M."/>
            <person name="Spormann A.M."/>
            <person name="Op den Camp H."/>
            <person name="Overmann J."/>
            <person name="Amann R."/>
            <person name="Jetten M.S.M."/>
            <person name="Mascher T."/>
            <person name="Medema M.H."/>
            <person name="Devos D.P."/>
            <person name="Kaster A.-K."/>
            <person name="Ovreas L."/>
            <person name="Rohde M."/>
            <person name="Galperin M.Y."/>
            <person name="Jogler C."/>
        </authorList>
    </citation>
    <scope>NUCLEOTIDE SEQUENCE [LARGE SCALE GENOMIC DNA]</scope>
    <source>
        <strain evidence="8 9">Mal4</strain>
    </source>
</reference>
<dbReference type="InterPro" id="IPR005838">
    <property type="entry name" value="T3SS_IM_P"/>
</dbReference>
<evidence type="ECO:0000256" key="2">
    <source>
        <dbReference type="ARBA" id="ARBA00006257"/>
    </source>
</evidence>
<dbReference type="AlphaFoldDB" id="A0A517ZDX9"/>
<evidence type="ECO:0000256" key="5">
    <source>
        <dbReference type="ARBA" id="ARBA00022989"/>
    </source>
</evidence>
<gene>
    <name evidence="8" type="primary">fliP_2</name>
    <name evidence="8" type="ORF">Mal4_50490</name>
</gene>
<dbReference type="PANTHER" id="PTHR30587:SF0">
    <property type="entry name" value="FLAGELLAR BIOSYNTHETIC PROTEIN FLIP"/>
    <property type="match status" value="1"/>
</dbReference>
<keyword evidence="4 7" id="KW-0812">Transmembrane</keyword>
<evidence type="ECO:0000256" key="3">
    <source>
        <dbReference type="ARBA" id="ARBA00022475"/>
    </source>
</evidence>
<evidence type="ECO:0000256" key="4">
    <source>
        <dbReference type="ARBA" id="ARBA00022692"/>
    </source>
</evidence>
<dbReference type="PRINTS" id="PR01302">
    <property type="entry name" value="TYPE3IMPPROT"/>
</dbReference>
<keyword evidence="8" id="KW-0966">Cell projection</keyword>
<comment type="subcellular location">
    <subcellularLocation>
        <location evidence="1">Cell membrane</location>
        <topology evidence="1">Multi-pass membrane protein</topology>
    </subcellularLocation>
</comment>
<feature type="transmembrane region" description="Helical" evidence="7">
    <location>
        <begin position="25"/>
        <end position="54"/>
    </location>
</feature>
<keyword evidence="9" id="KW-1185">Reference proteome</keyword>